<dbReference type="SUPFAM" id="SSF100950">
    <property type="entry name" value="NagB/RpiA/CoA transferase-like"/>
    <property type="match status" value="1"/>
</dbReference>
<keyword evidence="2" id="KW-0694">RNA-binding</keyword>
<dbReference type="InterPro" id="IPR002698">
    <property type="entry name" value="FTHF_cligase"/>
</dbReference>
<proteinExistence type="predicted"/>
<dbReference type="Pfam" id="PF01812">
    <property type="entry name" value="5-FTHF_cyc-lig"/>
    <property type="match status" value="1"/>
</dbReference>
<dbReference type="GO" id="GO:0005737">
    <property type="term" value="C:cytoplasm"/>
    <property type="evidence" value="ECO:0007669"/>
    <property type="project" value="TreeGrafter"/>
</dbReference>
<name>A0A6M2DPW3_XENCH</name>
<dbReference type="GO" id="GO:0003723">
    <property type="term" value="F:RNA binding"/>
    <property type="evidence" value="ECO:0007669"/>
    <property type="project" value="UniProtKB-KW"/>
</dbReference>
<keyword evidence="4" id="KW-0436">Ligase</keyword>
<evidence type="ECO:0000256" key="1">
    <source>
        <dbReference type="ARBA" id="ARBA00015518"/>
    </source>
</evidence>
<dbReference type="PANTHER" id="PTHR13017">
    <property type="entry name" value="5-FORMYLTETRAHYDROFOLATE CYCLO-LIGASE-RELATED"/>
    <property type="match status" value="1"/>
</dbReference>
<reference evidence="4" key="1">
    <citation type="submission" date="2020-03" db="EMBL/GenBank/DDBJ databases">
        <title>Transcriptomic Profiling of the Digestive Tract of the Rat Flea, Xenopsylla cheopis, Following Blood Feeding and Infection with Yersinia pestis.</title>
        <authorList>
            <person name="Bland D.M."/>
            <person name="Martens C.A."/>
            <person name="Virtaneva K."/>
            <person name="Kanakabandi K."/>
            <person name="Long D."/>
            <person name="Rosenke R."/>
            <person name="Saturday G.A."/>
            <person name="Hoyt F.H."/>
            <person name="Bruno D.P."/>
            <person name="Ribeiro J.M.C."/>
            <person name="Hinnebusch J."/>
        </authorList>
    </citation>
    <scope>NUCLEOTIDE SEQUENCE</scope>
</reference>
<feature type="compositionally biased region" description="Basic residues" evidence="3">
    <location>
        <begin position="438"/>
        <end position="447"/>
    </location>
</feature>
<evidence type="ECO:0000256" key="2">
    <source>
        <dbReference type="ARBA" id="ARBA00022884"/>
    </source>
</evidence>
<dbReference type="AlphaFoldDB" id="A0A6M2DPW3"/>
<sequence length="554" mass="61706">MDLANPLTSERKLDAEVVATVGPNRGGTLADTASKMPIRTDCETAVATAIKNPAEAASHNLVETLSNELTNEVSTANSGTSDAAIVFTESLADAESPTDTVSANTPTETISSAGSNDVTKHSIRRRVWRYLEEHRLSLFPRPVYNRIPNFRGALEAAQRLRALDQFCNAKTVLVNPDKPLESVRMLAVEEGKVLVVPVPRLQSGLLTKIILPRDCPKHMVRRAITRKGLGEANPIELNSDVKIDLLIIGSVAVSRNGLRIGKGRGYTDLEFAIMQHVRALNEDALIVTMVHECQIIDDMPHSLFGPHDVPIDIIITPSQTILVTDRPPRPTHIMWSLISERRLNTVTALKKLKENEEASGRNIILKEDNSDYDVPAPFSETKQRRKLRRPTRRNESETNEVDGDASEHKRQGRRMRRRRIATKTETAVPTENIETSRNLRRRRSRRTRPQIDFSLRVGNIAKTDRVRDVKSALAERGVKPFDITWRGVKGFCYLHFAVKPTEERSPGGVDSIIESLAGMRLGGDGGIDQRDSHVLTIERARPITRIETTDVTSV</sequence>
<dbReference type="InterPro" id="IPR024185">
    <property type="entry name" value="FTHF_cligase-like_sf"/>
</dbReference>
<dbReference type="FunFam" id="3.40.50.10420:FF:000001">
    <property type="entry name" value="Methenyltetrahydrofolate synthase domain-containing protein"/>
    <property type="match status" value="1"/>
</dbReference>
<dbReference type="PANTHER" id="PTHR13017:SF0">
    <property type="entry name" value="METHENYLTETRAHYDROFOLATE SYNTHASE DOMAIN-CONTAINING PROTEIN"/>
    <property type="match status" value="1"/>
</dbReference>
<feature type="compositionally biased region" description="Polar residues" evidence="3">
    <location>
        <begin position="97"/>
        <end position="116"/>
    </location>
</feature>
<feature type="region of interest" description="Disordered" evidence="3">
    <location>
        <begin position="96"/>
        <end position="116"/>
    </location>
</feature>
<dbReference type="InterPro" id="IPR037171">
    <property type="entry name" value="NagB/RpiA_transferase-like"/>
</dbReference>
<organism evidence="4">
    <name type="scientific">Xenopsylla cheopis</name>
    <name type="common">Oriental rat flea</name>
    <name type="synonym">Pulex cheopis</name>
    <dbReference type="NCBI Taxonomy" id="163159"/>
    <lineage>
        <taxon>Eukaryota</taxon>
        <taxon>Metazoa</taxon>
        <taxon>Ecdysozoa</taxon>
        <taxon>Arthropoda</taxon>
        <taxon>Hexapoda</taxon>
        <taxon>Insecta</taxon>
        <taxon>Pterygota</taxon>
        <taxon>Neoptera</taxon>
        <taxon>Endopterygota</taxon>
        <taxon>Siphonaptera</taxon>
        <taxon>Pulicidae</taxon>
        <taxon>Xenopsyllinae</taxon>
        <taxon>Xenopsylla</taxon>
    </lineage>
</organism>
<feature type="compositionally biased region" description="Basic residues" evidence="3">
    <location>
        <begin position="410"/>
        <end position="421"/>
    </location>
</feature>
<dbReference type="GO" id="GO:0016874">
    <property type="term" value="F:ligase activity"/>
    <property type="evidence" value="ECO:0007669"/>
    <property type="project" value="UniProtKB-KW"/>
</dbReference>
<dbReference type="EMBL" id="GIIL01003475">
    <property type="protein sequence ID" value="NOV47201.1"/>
    <property type="molecule type" value="Transcribed_RNA"/>
</dbReference>
<evidence type="ECO:0000256" key="3">
    <source>
        <dbReference type="SAM" id="MobiDB-lite"/>
    </source>
</evidence>
<feature type="region of interest" description="Disordered" evidence="3">
    <location>
        <begin position="370"/>
        <end position="447"/>
    </location>
</feature>
<accession>A0A6M2DPW3</accession>
<feature type="compositionally biased region" description="Polar residues" evidence="3">
    <location>
        <begin position="423"/>
        <end position="433"/>
    </location>
</feature>
<protein>
    <recommendedName>
        <fullName evidence="1">Methenyltetrahydrofolate synthase domain-containing protein</fullName>
    </recommendedName>
</protein>
<evidence type="ECO:0000313" key="4">
    <source>
        <dbReference type="EMBL" id="NOV47201.1"/>
    </source>
</evidence>
<dbReference type="Gene3D" id="3.40.50.10420">
    <property type="entry name" value="NagB/RpiA/CoA transferase-like"/>
    <property type="match status" value="1"/>
</dbReference>